<name>A0A1G5QXW1_9RHOB</name>
<dbReference type="EMBL" id="FMWG01000006">
    <property type="protein sequence ID" value="SCZ66536.1"/>
    <property type="molecule type" value="Genomic_DNA"/>
</dbReference>
<dbReference type="PROSITE" id="PS01124">
    <property type="entry name" value="HTH_ARAC_FAMILY_2"/>
    <property type="match status" value="1"/>
</dbReference>
<dbReference type="InterPro" id="IPR009057">
    <property type="entry name" value="Homeodomain-like_sf"/>
</dbReference>
<evidence type="ECO:0000256" key="1">
    <source>
        <dbReference type="ARBA" id="ARBA00023015"/>
    </source>
</evidence>
<dbReference type="STRING" id="1156985.SAMN04488118_106203"/>
<evidence type="ECO:0000259" key="4">
    <source>
        <dbReference type="PROSITE" id="PS01124"/>
    </source>
</evidence>
<dbReference type="Gene3D" id="1.10.10.60">
    <property type="entry name" value="Homeodomain-like"/>
    <property type="match status" value="1"/>
</dbReference>
<dbReference type="GO" id="GO:0003700">
    <property type="term" value="F:DNA-binding transcription factor activity"/>
    <property type="evidence" value="ECO:0007669"/>
    <property type="project" value="InterPro"/>
</dbReference>
<evidence type="ECO:0000256" key="3">
    <source>
        <dbReference type="ARBA" id="ARBA00023163"/>
    </source>
</evidence>
<dbReference type="Proteomes" id="UP000198767">
    <property type="component" value="Unassembled WGS sequence"/>
</dbReference>
<proteinExistence type="predicted"/>
<evidence type="ECO:0000313" key="5">
    <source>
        <dbReference type="EMBL" id="SCZ66536.1"/>
    </source>
</evidence>
<evidence type="ECO:0000313" key="6">
    <source>
        <dbReference type="Proteomes" id="UP000198767"/>
    </source>
</evidence>
<protein>
    <submittedName>
        <fullName evidence="5">Transcriptional regulator, AraC family</fullName>
    </submittedName>
</protein>
<accession>A0A1G5QXW1</accession>
<evidence type="ECO:0000256" key="2">
    <source>
        <dbReference type="ARBA" id="ARBA00023125"/>
    </source>
</evidence>
<keyword evidence="2" id="KW-0238">DNA-binding</keyword>
<feature type="domain" description="HTH araC/xylS-type" evidence="4">
    <location>
        <begin position="218"/>
        <end position="314"/>
    </location>
</feature>
<dbReference type="RefSeq" id="WP_232716438.1">
    <property type="nucleotide sequence ID" value="NZ_CANLDO010000006.1"/>
</dbReference>
<keyword evidence="6" id="KW-1185">Reference proteome</keyword>
<keyword evidence="1" id="KW-0805">Transcription regulation</keyword>
<organism evidence="5 6">
    <name type="scientific">Epibacterium ulvae</name>
    <dbReference type="NCBI Taxonomy" id="1156985"/>
    <lineage>
        <taxon>Bacteria</taxon>
        <taxon>Pseudomonadati</taxon>
        <taxon>Pseudomonadota</taxon>
        <taxon>Alphaproteobacteria</taxon>
        <taxon>Rhodobacterales</taxon>
        <taxon>Roseobacteraceae</taxon>
        <taxon>Epibacterium</taxon>
    </lineage>
</organism>
<dbReference type="SUPFAM" id="SSF46689">
    <property type="entry name" value="Homeodomain-like"/>
    <property type="match status" value="2"/>
</dbReference>
<dbReference type="AlphaFoldDB" id="A0A1G5QXW1"/>
<dbReference type="PANTHER" id="PTHR43280">
    <property type="entry name" value="ARAC-FAMILY TRANSCRIPTIONAL REGULATOR"/>
    <property type="match status" value="1"/>
</dbReference>
<dbReference type="PANTHER" id="PTHR43280:SF2">
    <property type="entry name" value="HTH-TYPE TRANSCRIPTIONAL REGULATOR EXSA"/>
    <property type="match status" value="1"/>
</dbReference>
<dbReference type="InterPro" id="IPR018060">
    <property type="entry name" value="HTH_AraC"/>
</dbReference>
<dbReference type="InterPro" id="IPR029062">
    <property type="entry name" value="Class_I_gatase-like"/>
</dbReference>
<reference evidence="5 6" key="1">
    <citation type="submission" date="2016-10" db="EMBL/GenBank/DDBJ databases">
        <authorList>
            <person name="de Groot N.N."/>
        </authorList>
    </citation>
    <scope>NUCLEOTIDE SEQUENCE [LARGE SCALE GENOMIC DNA]</scope>
    <source>
        <strain evidence="5 6">U95</strain>
    </source>
</reference>
<dbReference type="SMART" id="SM00342">
    <property type="entry name" value="HTH_ARAC"/>
    <property type="match status" value="1"/>
</dbReference>
<dbReference type="SUPFAM" id="SSF52317">
    <property type="entry name" value="Class I glutamine amidotransferase-like"/>
    <property type="match status" value="1"/>
</dbReference>
<keyword evidence="3" id="KW-0804">Transcription</keyword>
<dbReference type="Gene3D" id="3.40.50.880">
    <property type="match status" value="1"/>
</dbReference>
<dbReference type="Pfam" id="PF12833">
    <property type="entry name" value="HTH_18"/>
    <property type="match status" value="1"/>
</dbReference>
<gene>
    <name evidence="5" type="ORF">SAMN04488118_106203</name>
</gene>
<dbReference type="GO" id="GO:0043565">
    <property type="term" value="F:sequence-specific DNA binding"/>
    <property type="evidence" value="ECO:0007669"/>
    <property type="project" value="InterPro"/>
</dbReference>
<sequence length="322" mass="35181">MVEQASNTRWHIDIILCDGFVLSELAAITDTLRICNRTVANHLFSWSFLAEGGGVRRNDCGVMVDTQTIPVTPSADFLFVLGNSDPANPALSVAEVLRRYRFAGSKVYLLAEAATRYISESDAEEGLSTHWENSTILQEQYGRFDTAGALASDNGSVVTSAGMESTVDLVLSLIGQLLSAPVQMTVSNVLLHETVRDLSTLQPSMAQQSSLTCDQDLDRCIRMMQENIEDPLPIGDLVARLGISPRSLERKFKAYLGKSPNTFYREIRLHRANNLLLNTTLSVGEVGMACGFANGFSGLYKSFFGVTPSSLRKTRRAGKNTG</sequence>